<dbReference type="InterPro" id="IPR017441">
    <property type="entry name" value="Protein_kinase_ATP_BS"/>
</dbReference>
<dbReference type="Pfam" id="PF07714">
    <property type="entry name" value="PK_Tyr_Ser-Thr"/>
    <property type="match status" value="1"/>
</dbReference>
<proteinExistence type="predicted"/>
<evidence type="ECO:0000256" key="3">
    <source>
        <dbReference type="PROSITE-ProRule" id="PRU10141"/>
    </source>
</evidence>
<dbReference type="InterPro" id="IPR011009">
    <property type="entry name" value="Kinase-like_dom_sf"/>
</dbReference>
<dbReference type="InterPro" id="IPR000719">
    <property type="entry name" value="Prot_kinase_dom"/>
</dbReference>
<dbReference type="InterPro" id="IPR020635">
    <property type="entry name" value="Tyr_kinase_cat_dom"/>
</dbReference>
<evidence type="ECO:0000259" key="4">
    <source>
        <dbReference type="PROSITE" id="PS50011"/>
    </source>
</evidence>
<reference evidence="5 6" key="2">
    <citation type="submission" date="2018-11" db="EMBL/GenBank/DDBJ databases">
        <authorList>
            <consortium name="Pathogen Informatics"/>
        </authorList>
    </citation>
    <scope>NUCLEOTIDE SEQUENCE [LARGE SCALE GENOMIC DNA]</scope>
    <source>
        <strain evidence="5 6">MHpl1</strain>
    </source>
</reference>
<dbReference type="GO" id="GO:0004713">
    <property type="term" value="F:protein tyrosine kinase activity"/>
    <property type="evidence" value="ECO:0007669"/>
    <property type="project" value="InterPro"/>
</dbReference>
<dbReference type="InterPro" id="IPR050198">
    <property type="entry name" value="Non-receptor_tyrosine_kinases"/>
</dbReference>
<organism evidence="7">
    <name type="scientific">Haemonchus placei</name>
    <name type="common">Barber's pole worm</name>
    <dbReference type="NCBI Taxonomy" id="6290"/>
    <lineage>
        <taxon>Eukaryota</taxon>
        <taxon>Metazoa</taxon>
        <taxon>Ecdysozoa</taxon>
        <taxon>Nematoda</taxon>
        <taxon>Chromadorea</taxon>
        <taxon>Rhabditida</taxon>
        <taxon>Rhabditina</taxon>
        <taxon>Rhabditomorpha</taxon>
        <taxon>Strongyloidea</taxon>
        <taxon>Trichostrongylidae</taxon>
        <taxon>Haemonchus</taxon>
    </lineage>
</organism>
<feature type="domain" description="Protein kinase" evidence="4">
    <location>
        <begin position="1"/>
        <end position="243"/>
    </location>
</feature>
<dbReference type="Proteomes" id="UP000268014">
    <property type="component" value="Unassembled WGS sequence"/>
</dbReference>
<accession>A0A0N4WDS1</accession>
<dbReference type="PROSITE" id="PS50011">
    <property type="entry name" value="PROTEIN_KINASE_DOM"/>
    <property type="match status" value="1"/>
</dbReference>
<evidence type="ECO:0000313" key="5">
    <source>
        <dbReference type="EMBL" id="VDO35687.1"/>
    </source>
</evidence>
<dbReference type="AlphaFoldDB" id="A0A0N4WDS1"/>
<dbReference type="GO" id="GO:0005524">
    <property type="term" value="F:ATP binding"/>
    <property type="evidence" value="ECO:0007669"/>
    <property type="project" value="UniProtKB-UniRule"/>
</dbReference>
<dbReference type="SUPFAM" id="SSF56112">
    <property type="entry name" value="Protein kinase-like (PK-like)"/>
    <property type="match status" value="1"/>
</dbReference>
<dbReference type="SMART" id="SM00219">
    <property type="entry name" value="TyrKc"/>
    <property type="match status" value="1"/>
</dbReference>
<dbReference type="PRINTS" id="PR00109">
    <property type="entry name" value="TYRKINASE"/>
</dbReference>
<dbReference type="OrthoDB" id="5863201at2759"/>
<sequence length="369" mass="42114">MQILRFHHSSATPVKDKVILKTPIPKQQWELRSDKIKLTEKIGAGAFGEVWLGTLEENPDDPPLQVAIKLVNVKTRISYAIDAATGLAYLHAKSCMHRDVACRNCLIDVSKGIVKLTDFGLSKQAESYTIPKDEKLPIRWQAPEVIATRVYTLKSDVYSYGVLLWEIFNNGEAPYKGMDNKAVRENILDPKFRPPTDDSLPIVVSKVMLTCWRADPAKRPTMARIVQYLTNARPEQHGVHSILPHELLSYRRRAREAEYLVNHAGVDFYQDLSLPNDRHLQREMLHLYRENLRNVYVPEEVKWSRNKEDAYESETAKGEMVRFFGLSKTVARANFAFGRESMGLAPPDPHPSSDLCCIANMTFLPDQIR</sequence>
<evidence type="ECO:0000256" key="1">
    <source>
        <dbReference type="ARBA" id="ARBA00022741"/>
    </source>
</evidence>
<dbReference type="InterPro" id="IPR008266">
    <property type="entry name" value="Tyr_kinase_AS"/>
</dbReference>
<dbReference type="InterPro" id="IPR001245">
    <property type="entry name" value="Ser-Thr/Tyr_kinase_cat_dom"/>
</dbReference>
<keyword evidence="1 3" id="KW-0547">Nucleotide-binding</keyword>
<dbReference type="OMA" id="NNGEAPY"/>
<keyword evidence="6" id="KW-1185">Reference proteome</keyword>
<keyword evidence="2 3" id="KW-0067">ATP-binding</keyword>
<dbReference type="PROSITE" id="PS00107">
    <property type="entry name" value="PROTEIN_KINASE_ATP"/>
    <property type="match status" value="1"/>
</dbReference>
<evidence type="ECO:0000313" key="6">
    <source>
        <dbReference type="Proteomes" id="UP000268014"/>
    </source>
</evidence>
<reference evidence="7" key="1">
    <citation type="submission" date="2017-02" db="UniProtKB">
        <authorList>
            <consortium name="WormBaseParasite"/>
        </authorList>
    </citation>
    <scope>IDENTIFICATION</scope>
</reference>
<feature type="binding site" evidence="3">
    <location>
        <position position="69"/>
    </location>
    <ligand>
        <name>ATP</name>
        <dbReference type="ChEBI" id="CHEBI:30616"/>
    </ligand>
</feature>
<dbReference type="Gene3D" id="1.10.510.10">
    <property type="entry name" value="Transferase(Phosphotransferase) domain 1"/>
    <property type="match status" value="1"/>
</dbReference>
<gene>
    <name evidence="5" type="ORF">HPLM_LOCUS8738</name>
</gene>
<dbReference type="EMBL" id="UZAF01016920">
    <property type="protein sequence ID" value="VDO35687.1"/>
    <property type="molecule type" value="Genomic_DNA"/>
</dbReference>
<dbReference type="WBParaSite" id="HPLM_0000874601-mRNA-1">
    <property type="protein sequence ID" value="HPLM_0000874601-mRNA-1"/>
    <property type="gene ID" value="HPLM_0000874601"/>
</dbReference>
<name>A0A0N4WDS1_HAEPC</name>
<dbReference type="PROSITE" id="PS00109">
    <property type="entry name" value="PROTEIN_KINASE_TYR"/>
    <property type="match status" value="1"/>
</dbReference>
<dbReference type="STRING" id="6290.A0A0N4WDS1"/>
<dbReference type="PANTHER" id="PTHR24418">
    <property type="entry name" value="TYROSINE-PROTEIN KINASE"/>
    <property type="match status" value="1"/>
</dbReference>
<protein>
    <submittedName>
        <fullName evidence="7">Protein kinase domain-containing protein</fullName>
    </submittedName>
</protein>
<evidence type="ECO:0000313" key="7">
    <source>
        <dbReference type="WBParaSite" id="HPLM_0000874601-mRNA-1"/>
    </source>
</evidence>
<evidence type="ECO:0000256" key="2">
    <source>
        <dbReference type="ARBA" id="ARBA00022840"/>
    </source>
</evidence>